<dbReference type="Pfam" id="PF00144">
    <property type="entry name" value="Beta-lactamase"/>
    <property type="match status" value="1"/>
</dbReference>
<feature type="signal peptide" evidence="1">
    <location>
        <begin position="1"/>
        <end position="22"/>
    </location>
</feature>
<feature type="domain" description="Beta-lactamase-related" evidence="2">
    <location>
        <begin position="50"/>
        <end position="350"/>
    </location>
</feature>
<dbReference type="InterPro" id="IPR012338">
    <property type="entry name" value="Beta-lactam/transpept-like"/>
</dbReference>
<organism evidence="3 4">
    <name type="scientific">Streptomyces graminearus</name>
    <dbReference type="NCBI Taxonomy" id="284030"/>
    <lineage>
        <taxon>Bacteria</taxon>
        <taxon>Bacillati</taxon>
        <taxon>Actinomycetota</taxon>
        <taxon>Actinomycetes</taxon>
        <taxon>Kitasatosporales</taxon>
        <taxon>Streptomycetaceae</taxon>
        <taxon>Streptomyces</taxon>
    </lineage>
</organism>
<proteinExistence type="predicted"/>
<name>A0ABP5YGF1_9ACTN</name>
<dbReference type="PANTHER" id="PTHR46825:SF7">
    <property type="entry name" value="D-ALANYL-D-ALANINE CARBOXYPEPTIDASE"/>
    <property type="match status" value="1"/>
</dbReference>
<feature type="chain" id="PRO_5046178117" evidence="1">
    <location>
        <begin position="23"/>
        <end position="392"/>
    </location>
</feature>
<dbReference type="Gene3D" id="3.40.710.10">
    <property type="entry name" value="DD-peptidase/beta-lactamase superfamily"/>
    <property type="match status" value="1"/>
</dbReference>
<evidence type="ECO:0000313" key="4">
    <source>
        <dbReference type="Proteomes" id="UP001501721"/>
    </source>
</evidence>
<dbReference type="PANTHER" id="PTHR46825">
    <property type="entry name" value="D-ALANYL-D-ALANINE-CARBOXYPEPTIDASE/ENDOPEPTIDASE AMPH"/>
    <property type="match status" value="1"/>
</dbReference>
<dbReference type="GO" id="GO:0016787">
    <property type="term" value="F:hydrolase activity"/>
    <property type="evidence" value="ECO:0007669"/>
    <property type="project" value="UniProtKB-KW"/>
</dbReference>
<keyword evidence="3" id="KW-0378">Hydrolase</keyword>
<dbReference type="InterPro" id="IPR001466">
    <property type="entry name" value="Beta-lactam-related"/>
</dbReference>
<keyword evidence="4" id="KW-1185">Reference proteome</keyword>
<dbReference type="InterPro" id="IPR050491">
    <property type="entry name" value="AmpC-like"/>
</dbReference>
<evidence type="ECO:0000313" key="3">
    <source>
        <dbReference type="EMBL" id="GAA2480866.1"/>
    </source>
</evidence>
<gene>
    <name evidence="3" type="ORF">GCM10010422_26810</name>
</gene>
<comment type="caution">
    <text evidence="3">The sequence shown here is derived from an EMBL/GenBank/DDBJ whole genome shotgun (WGS) entry which is preliminary data.</text>
</comment>
<sequence length="392" mass="41462">MRVRTVLASATALLLTTALATAFTPPTAPAPAPTATDHAATVRALEAAVRSGVPGATVTVRDTHGTWSATAGTGDLRTGKPRSADDRYRIGSLTKTFVATVLLQLEAEGRLSLDDTVDKWLPGLVEGQGNDGRGITLRQLLGHTSGIPDYTADPDFRARYLTEDGFRQHRYDTLAPRQLVAIALRHAPDFAPGTSWRYSNTNYVIAGMVIEKATGRSYATEITRRLIEPLRLTATSVPVGQSGVPRPSSRAYSTFDGSVGEPYDVTGLDPSLAAASGAMISDSADLDRFYAALLGGRLLPARQSGELRTTVAIAGAPDVRYGLGLMDRRLSCGVHVWTHTGDILGSTSVAASTSDGRHTLALNFDGDWAGDTTAVLDAEYCGTAGPPTRPRN</sequence>
<dbReference type="SUPFAM" id="SSF56601">
    <property type="entry name" value="beta-lactamase/transpeptidase-like"/>
    <property type="match status" value="1"/>
</dbReference>
<dbReference type="RefSeq" id="WP_346079080.1">
    <property type="nucleotide sequence ID" value="NZ_BAAATL010000011.1"/>
</dbReference>
<dbReference type="EMBL" id="BAAATL010000011">
    <property type="protein sequence ID" value="GAA2480866.1"/>
    <property type="molecule type" value="Genomic_DNA"/>
</dbReference>
<evidence type="ECO:0000256" key="1">
    <source>
        <dbReference type="SAM" id="SignalP"/>
    </source>
</evidence>
<dbReference type="Proteomes" id="UP001501721">
    <property type="component" value="Unassembled WGS sequence"/>
</dbReference>
<reference evidence="4" key="1">
    <citation type="journal article" date="2019" name="Int. J. Syst. Evol. Microbiol.">
        <title>The Global Catalogue of Microorganisms (GCM) 10K type strain sequencing project: providing services to taxonomists for standard genome sequencing and annotation.</title>
        <authorList>
            <consortium name="The Broad Institute Genomics Platform"/>
            <consortium name="The Broad Institute Genome Sequencing Center for Infectious Disease"/>
            <person name="Wu L."/>
            <person name="Ma J."/>
        </authorList>
    </citation>
    <scope>NUCLEOTIDE SEQUENCE [LARGE SCALE GENOMIC DNA]</scope>
    <source>
        <strain evidence="4">JCM 6923</strain>
    </source>
</reference>
<protein>
    <submittedName>
        <fullName evidence="3">Serine hydrolase domain-containing protein</fullName>
    </submittedName>
</protein>
<evidence type="ECO:0000259" key="2">
    <source>
        <dbReference type="Pfam" id="PF00144"/>
    </source>
</evidence>
<keyword evidence="1" id="KW-0732">Signal</keyword>
<accession>A0ABP5YGF1</accession>